<evidence type="ECO:0000256" key="3">
    <source>
        <dbReference type="ARBA" id="ARBA00022692"/>
    </source>
</evidence>
<keyword evidence="2" id="KW-1003">Cell membrane</keyword>
<feature type="transmembrane region" description="Helical" evidence="6">
    <location>
        <begin position="238"/>
        <end position="257"/>
    </location>
</feature>
<dbReference type="InterPro" id="IPR003339">
    <property type="entry name" value="ABC/ECF_trnsptr_transmembrane"/>
</dbReference>
<keyword evidence="4 6" id="KW-1133">Transmembrane helix</keyword>
<reference evidence="7" key="1">
    <citation type="submission" date="2021-05" db="EMBL/GenBank/DDBJ databases">
        <authorList>
            <person name="Pietrasiak N."/>
            <person name="Ward R."/>
            <person name="Stajich J.E."/>
            <person name="Kurbessoian T."/>
        </authorList>
    </citation>
    <scope>NUCLEOTIDE SEQUENCE</scope>
    <source>
        <strain evidence="7">CPER-KK1</strain>
    </source>
</reference>
<keyword evidence="3 6" id="KW-0812">Transmembrane</keyword>
<evidence type="ECO:0000256" key="1">
    <source>
        <dbReference type="ARBA" id="ARBA00004651"/>
    </source>
</evidence>
<evidence type="ECO:0000256" key="6">
    <source>
        <dbReference type="SAM" id="Phobius"/>
    </source>
</evidence>
<evidence type="ECO:0000256" key="5">
    <source>
        <dbReference type="ARBA" id="ARBA00023136"/>
    </source>
</evidence>
<feature type="transmembrane region" description="Helical" evidence="6">
    <location>
        <begin position="75"/>
        <end position="92"/>
    </location>
</feature>
<dbReference type="CDD" id="cd16914">
    <property type="entry name" value="EcfT"/>
    <property type="match status" value="1"/>
</dbReference>
<comment type="subcellular location">
    <subcellularLocation>
        <location evidence="1">Cell membrane</location>
        <topology evidence="1">Multi-pass membrane protein</topology>
    </subcellularLocation>
</comment>
<dbReference type="GO" id="GO:0006824">
    <property type="term" value="P:cobalt ion transport"/>
    <property type="evidence" value="ECO:0007669"/>
    <property type="project" value="InterPro"/>
</dbReference>
<evidence type="ECO:0000313" key="8">
    <source>
        <dbReference type="Proteomes" id="UP000753908"/>
    </source>
</evidence>
<evidence type="ECO:0000313" key="7">
    <source>
        <dbReference type="EMBL" id="MBW4544655.1"/>
    </source>
</evidence>
<dbReference type="PANTHER" id="PTHR34857:SF2">
    <property type="entry name" value="SLL0384 PROTEIN"/>
    <property type="match status" value="1"/>
</dbReference>
<dbReference type="NCBIfam" id="TIGR02454">
    <property type="entry name" value="ECF_T_CbiQ"/>
    <property type="match status" value="1"/>
</dbReference>
<dbReference type="InterPro" id="IPR012809">
    <property type="entry name" value="ECF_CbiQ"/>
</dbReference>
<dbReference type="GO" id="GO:0043190">
    <property type="term" value="C:ATP-binding cassette (ABC) transporter complex"/>
    <property type="evidence" value="ECO:0007669"/>
    <property type="project" value="InterPro"/>
</dbReference>
<accession>A0A951PIR9</accession>
<proteinExistence type="predicted"/>
<organism evidence="7 8">
    <name type="scientific">Symplocastrum torsivum CPER-KK1</name>
    <dbReference type="NCBI Taxonomy" id="450513"/>
    <lineage>
        <taxon>Bacteria</taxon>
        <taxon>Bacillati</taxon>
        <taxon>Cyanobacteriota</taxon>
        <taxon>Cyanophyceae</taxon>
        <taxon>Oscillatoriophycideae</taxon>
        <taxon>Oscillatoriales</taxon>
        <taxon>Microcoleaceae</taxon>
        <taxon>Symplocastrum</taxon>
    </lineage>
</organism>
<reference evidence="7" key="2">
    <citation type="journal article" date="2022" name="Microbiol. Resour. Announc.">
        <title>Metagenome Sequencing to Explore Phylogenomics of Terrestrial Cyanobacteria.</title>
        <authorList>
            <person name="Ward R.D."/>
            <person name="Stajich J.E."/>
            <person name="Johansen J.R."/>
            <person name="Huntemann M."/>
            <person name="Clum A."/>
            <person name="Foster B."/>
            <person name="Foster B."/>
            <person name="Roux S."/>
            <person name="Palaniappan K."/>
            <person name="Varghese N."/>
            <person name="Mukherjee S."/>
            <person name="Reddy T.B.K."/>
            <person name="Daum C."/>
            <person name="Copeland A."/>
            <person name="Chen I.A."/>
            <person name="Ivanova N.N."/>
            <person name="Kyrpides N.C."/>
            <person name="Shapiro N."/>
            <person name="Eloe-Fadrosh E.A."/>
            <person name="Pietrasiak N."/>
        </authorList>
    </citation>
    <scope>NUCLEOTIDE SEQUENCE</scope>
    <source>
        <strain evidence="7">CPER-KK1</strain>
    </source>
</reference>
<dbReference type="PANTHER" id="PTHR34857">
    <property type="entry name" value="SLL0384 PROTEIN"/>
    <property type="match status" value="1"/>
</dbReference>
<dbReference type="EMBL" id="JAHHIF010000010">
    <property type="protein sequence ID" value="MBW4544655.1"/>
    <property type="molecule type" value="Genomic_DNA"/>
</dbReference>
<evidence type="ECO:0000256" key="2">
    <source>
        <dbReference type="ARBA" id="ARBA00022475"/>
    </source>
</evidence>
<sequence length="259" mass="28389">MLLHIGAFNLDVDSKNDTPWHSLAPRTRVLCTVLLVFAIALTPDGRWWTWAIYGAGVLSVILLSRVTLSVLLKRIAVEFVFVGTILLGTLFQKGGEAIWSWGILKITTEGLMVLGSVAIKAMLSLLMLNILTLTTSVPALLNALVALRTPPLLVAILASMYRYIGVLIGEFNAMRRAAASRNLMGSNRSSRLVIGNMMGALFIRTYERGERVHQAMLSRGYRGVPPIEKVPPGGKRDIVAITLTVILALLGQVIYLLRR</sequence>
<gene>
    <name evidence="7" type="primary">cbiQ</name>
    <name evidence="7" type="ORF">KME25_09465</name>
</gene>
<feature type="transmembrane region" description="Helical" evidence="6">
    <location>
        <begin position="47"/>
        <end position="68"/>
    </location>
</feature>
<name>A0A951PIR9_9CYAN</name>
<keyword evidence="5 6" id="KW-0472">Membrane</keyword>
<evidence type="ECO:0000256" key="4">
    <source>
        <dbReference type="ARBA" id="ARBA00022989"/>
    </source>
</evidence>
<protein>
    <submittedName>
        <fullName evidence="7">Cobalt ECF transporter T component CbiQ</fullName>
    </submittedName>
</protein>
<dbReference type="Proteomes" id="UP000753908">
    <property type="component" value="Unassembled WGS sequence"/>
</dbReference>
<comment type="caution">
    <text evidence="7">The sequence shown here is derived from an EMBL/GenBank/DDBJ whole genome shotgun (WGS) entry which is preliminary data.</text>
</comment>
<dbReference type="InterPro" id="IPR051611">
    <property type="entry name" value="ECF_transporter_component"/>
</dbReference>
<dbReference type="Pfam" id="PF02361">
    <property type="entry name" value="CbiQ"/>
    <property type="match status" value="1"/>
</dbReference>
<dbReference type="AlphaFoldDB" id="A0A951PIR9"/>